<protein>
    <submittedName>
        <fullName evidence="3">Serine--tRNA ligase, chloroplastic/mitochondrial</fullName>
    </submittedName>
</protein>
<name>A0AA35XEI1_GEOBA</name>
<dbReference type="Proteomes" id="UP001174909">
    <property type="component" value="Unassembled WGS sequence"/>
</dbReference>
<dbReference type="GO" id="GO:0006434">
    <property type="term" value="P:seryl-tRNA aminoacylation"/>
    <property type="evidence" value="ECO:0007669"/>
    <property type="project" value="InterPro"/>
</dbReference>
<keyword evidence="4" id="KW-1185">Reference proteome</keyword>
<dbReference type="AlphaFoldDB" id="A0AA35XEI1"/>
<dbReference type="InterPro" id="IPR045864">
    <property type="entry name" value="aa-tRNA-synth_II/BPL/LPL"/>
</dbReference>
<evidence type="ECO:0000313" key="3">
    <source>
        <dbReference type="EMBL" id="CAI8048490.1"/>
    </source>
</evidence>
<sequence length="277" mass="31618">MRWRSLVQDVLGVRAVRSGLWRSARQLSISLRRYRRLEDEAHEVRERLERNILRAGLRLMKGDRAALEENVRQRAVSVDLEKLYQLQSEYFGLNGHLQTLRQQRNINIHAQSKVMRGDGNEHVEKGRQLRDEIAELEDQKSVLERAMYPLVSLLPNTSHPLSPVGGYENVKVIRTHGNKPVFDFPVRSHVDIAESLGLVDFSSAAKASGRRFYYLTGAAALLELALVQYAMHKACGKVTYLLSHQCTHTHRHTHTLKDNVSTSARNLTENIIMLPAN</sequence>
<dbReference type="GO" id="GO:0005524">
    <property type="term" value="F:ATP binding"/>
    <property type="evidence" value="ECO:0007669"/>
    <property type="project" value="InterPro"/>
</dbReference>
<evidence type="ECO:0000256" key="1">
    <source>
        <dbReference type="SAM" id="Coils"/>
    </source>
</evidence>
<reference evidence="3" key="1">
    <citation type="submission" date="2023-03" db="EMBL/GenBank/DDBJ databases">
        <authorList>
            <person name="Steffen K."/>
            <person name="Cardenas P."/>
        </authorList>
    </citation>
    <scope>NUCLEOTIDE SEQUENCE</scope>
</reference>
<organism evidence="3 4">
    <name type="scientific">Geodia barretti</name>
    <name type="common">Barrett's horny sponge</name>
    <dbReference type="NCBI Taxonomy" id="519541"/>
    <lineage>
        <taxon>Eukaryota</taxon>
        <taxon>Metazoa</taxon>
        <taxon>Porifera</taxon>
        <taxon>Demospongiae</taxon>
        <taxon>Heteroscleromorpha</taxon>
        <taxon>Tetractinellida</taxon>
        <taxon>Astrophorina</taxon>
        <taxon>Geodiidae</taxon>
        <taxon>Geodia</taxon>
    </lineage>
</organism>
<gene>
    <name evidence="3" type="ORF">GBAR_LOCUS26742</name>
</gene>
<dbReference type="GO" id="GO:0004828">
    <property type="term" value="F:serine-tRNA ligase activity"/>
    <property type="evidence" value="ECO:0007669"/>
    <property type="project" value="InterPro"/>
</dbReference>
<dbReference type="Gene3D" id="1.10.287.40">
    <property type="entry name" value="Serine-tRNA synthetase, tRNA binding domain"/>
    <property type="match status" value="1"/>
</dbReference>
<keyword evidence="3" id="KW-0436">Ligase</keyword>
<dbReference type="PANTHER" id="PTHR11778">
    <property type="entry name" value="SERYL-TRNA SYNTHETASE"/>
    <property type="match status" value="1"/>
</dbReference>
<proteinExistence type="predicted"/>
<dbReference type="Gene3D" id="3.30.930.10">
    <property type="entry name" value="Bira Bifunctional Protein, Domain 2"/>
    <property type="match status" value="1"/>
</dbReference>
<evidence type="ECO:0000313" key="4">
    <source>
        <dbReference type="Proteomes" id="UP001174909"/>
    </source>
</evidence>
<accession>A0AA35XEI1</accession>
<dbReference type="SUPFAM" id="SSF46589">
    <property type="entry name" value="tRNA-binding arm"/>
    <property type="match status" value="1"/>
</dbReference>
<dbReference type="InterPro" id="IPR002317">
    <property type="entry name" value="Ser-tRNA-ligase_type_1"/>
</dbReference>
<dbReference type="InterPro" id="IPR015866">
    <property type="entry name" value="Ser-tRNA-synth_1_N"/>
</dbReference>
<feature type="domain" description="Serine-tRNA synthetase type1 N-terminal" evidence="2">
    <location>
        <begin position="58"/>
        <end position="157"/>
    </location>
</feature>
<dbReference type="InterPro" id="IPR042103">
    <property type="entry name" value="SerRS_1_N_sf"/>
</dbReference>
<keyword evidence="1" id="KW-0175">Coiled coil</keyword>
<dbReference type="EMBL" id="CASHTH010003729">
    <property type="protein sequence ID" value="CAI8048490.1"/>
    <property type="molecule type" value="Genomic_DNA"/>
</dbReference>
<comment type="caution">
    <text evidence="3">The sequence shown here is derived from an EMBL/GenBank/DDBJ whole genome shotgun (WGS) entry which is preliminary data.</text>
</comment>
<dbReference type="SUPFAM" id="SSF55681">
    <property type="entry name" value="Class II aaRS and biotin synthetases"/>
    <property type="match status" value="1"/>
</dbReference>
<evidence type="ECO:0000259" key="2">
    <source>
        <dbReference type="Pfam" id="PF02403"/>
    </source>
</evidence>
<dbReference type="InterPro" id="IPR010978">
    <property type="entry name" value="tRNA-bd_arm"/>
</dbReference>
<feature type="coiled-coil region" evidence="1">
    <location>
        <begin position="119"/>
        <end position="146"/>
    </location>
</feature>
<feature type="coiled-coil region" evidence="1">
    <location>
        <begin position="27"/>
        <end position="54"/>
    </location>
</feature>
<dbReference type="Pfam" id="PF02403">
    <property type="entry name" value="Seryl_tRNA_N"/>
    <property type="match status" value="1"/>
</dbReference>